<dbReference type="HAMAP" id="MF_00167">
    <property type="entry name" value="CsrA"/>
    <property type="match status" value="1"/>
</dbReference>
<dbReference type="RefSeq" id="WP_134359491.1">
    <property type="nucleotide sequence ID" value="NZ_CP038033.1"/>
</dbReference>
<dbReference type="EMBL" id="CP038033">
    <property type="protein sequence ID" value="QBQ56243.1"/>
    <property type="molecule type" value="Genomic_DNA"/>
</dbReference>
<evidence type="ECO:0000313" key="8">
    <source>
        <dbReference type="Proteomes" id="UP000294325"/>
    </source>
</evidence>
<comment type="function">
    <text evidence="5">A key translational regulator that binds mRNA to regulate translation initiation and/or mRNA stability. Mediates global changes in gene expression, shifting from rapid growth to stress survival by linking envelope stress, the stringent response and the catabolite repression systems. Usually binds in the 5'-UTR; binding at or near the Shine-Dalgarno sequence prevents ribosome-binding, repressing translation, binding elsewhere in the 5'-UTR can activate translation and/or stabilize the mRNA. Its function is antagonized by small RNA(s).</text>
</comment>
<dbReference type="GO" id="GO:0048027">
    <property type="term" value="F:mRNA 5'-UTR binding"/>
    <property type="evidence" value="ECO:0007669"/>
    <property type="project" value="UniProtKB-UniRule"/>
</dbReference>
<evidence type="ECO:0000313" key="7">
    <source>
        <dbReference type="EMBL" id="QBQ56243.1"/>
    </source>
</evidence>
<evidence type="ECO:0000256" key="4">
    <source>
        <dbReference type="ARBA" id="ARBA00023159"/>
    </source>
</evidence>
<dbReference type="AlphaFoldDB" id="A0A4P7C0Z4"/>
<dbReference type="GO" id="GO:0006109">
    <property type="term" value="P:regulation of carbohydrate metabolic process"/>
    <property type="evidence" value="ECO:0007669"/>
    <property type="project" value="UniProtKB-UniRule"/>
</dbReference>
<dbReference type="GO" id="GO:0005829">
    <property type="term" value="C:cytosol"/>
    <property type="evidence" value="ECO:0007669"/>
    <property type="project" value="TreeGrafter"/>
</dbReference>
<evidence type="ECO:0000256" key="6">
    <source>
        <dbReference type="SAM" id="MobiDB-lite"/>
    </source>
</evidence>
<dbReference type="KEGG" id="nwr:E3U44_18355"/>
<dbReference type="Proteomes" id="UP000294325">
    <property type="component" value="Chromosome"/>
</dbReference>
<comment type="subunit">
    <text evidence="5">Homodimer; the beta-strands of each monomer intercalate to form a hydrophobic core, while the alpha-helices form wings that extend away from the core.</text>
</comment>
<dbReference type="PANTHER" id="PTHR34984">
    <property type="entry name" value="CARBON STORAGE REGULATOR"/>
    <property type="match status" value="1"/>
</dbReference>
<evidence type="ECO:0000256" key="1">
    <source>
        <dbReference type="ARBA" id="ARBA00022490"/>
    </source>
</evidence>
<protein>
    <recommendedName>
        <fullName evidence="5">Translational regulator CsrA</fullName>
    </recommendedName>
    <alternativeName>
        <fullName evidence="5">Carbon storage regulator</fullName>
    </alternativeName>
</protein>
<dbReference type="Gene3D" id="2.60.40.4380">
    <property type="entry name" value="Translational regulator CsrA"/>
    <property type="match status" value="1"/>
</dbReference>
<dbReference type="SUPFAM" id="SSF117130">
    <property type="entry name" value="CsrA-like"/>
    <property type="match status" value="1"/>
</dbReference>
<comment type="subcellular location">
    <subcellularLocation>
        <location evidence="5">Cytoplasm</location>
    </subcellularLocation>
</comment>
<dbReference type="OrthoDB" id="9809061at2"/>
<keyword evidence="3 5" id="KW-0694">RNA-binding</keyword>
<accession>A0A4P7C0Z4</accession>
<dbReference type="Pfam" id="PF02599">
    <property type="entry name" value="CsrA"/>
    <property type="match status" value="1"/>
</dbReference>
<gene>
    <name evidence="5" type="primary">csrA</name>
    <name evidence="7" type="ORF">E3U44_18355</name>
</gene>
<evidence type="ECO:0000256" key="5">
    <source>
        <dbReference type="HAMAP-Rule" id="MF_00167"/>
    </source>
</evidence>
<dbReference type="GO" id="GO:0045947">
    <property type="term" value="P:negative regulation of translational initiation"/>
    <property type="evidence" value="ECO:0007669"/>
    <property type="project" value="UniProtKB-UniRule"/>
</dbReference>
<reference evidence="7 8" key="1">
    <citation type="submission" date="2019-03" db="EMBL/GenBank/DDBJ databases">
        <title>The genome sequence of Nitrosococcus wardiae strain D1FHST reveals the archetypal metabolic capacity of ammonia-oxidizing Gammaproteobacteria.</title>
        <authorList>
            <person name="Wang L."/>
            <person name="Lim C.K."/>
            <person name="Hanson T.E."/>
            <person name="Dang H."/>
            <person name="Klotz M.G."/>
        </authorList>
    </citation>
    <scope>NUCLEOTIDE SEQUENCE [LARGE SCALE GENOMIC DNA]</scope>
    <source>
        <strain evidence="7 8">D1FHS</strain>
    </source>
</reference>
<keyword evidence="2 5" id="KW-0810">Translation regulation</keyword>
<keyword evidence="4 5" id="KW-0010">Activator</keyword>
<keyword evidence="8" id="KW-1185">Reference proteome</keyword>
<proteinExistence type="inferred from homology"/>
<keyword evidence="1 5" id="KW-0963">Cytoplasm</keyword>
<organism evidence="7 8">
    <name type="scientific">Nitrosococcus wardiae</name>
    <dbReference type="NCBI Taxonomy" id="1814290"/>
    <lineage>
        <taxon>Bacteria</taxon>
        <taxon>Pseudomonadati</taxon>
        <taxon>Pseudomonadota</taxon>
        <taxon>Gammaproteobacteria</taxon>
        <taxon>Chromatiales</taxon>
        <taxon>Chromatiaceae</taxon>
        <taxon>Nitrosococcus</taxon>
    </lineage>
</organism>
<dbReference type="GO" id="GO:0045948">
    <property type="term" value="P:positive regulation of translational initiation"/>
    <property type="evidence" value="ECO:0007669"/>
    <property type="project" value="UniProtKB-UniRule"/>
</dbReference>
<dbReference type="InterPro" id="IPR003751">
    <property type="entry name" value="CsrA"/>
</dbReference>
<dbReference type="InterPro" id="IPR036107">
    <property type="entry name" value="CsrA_sf"/>
</dbReference>
<feature type="region of interest" description="Disordered" evidence="6">
    <location>
        <begin position="44"/>
        <end position="75"/>
    </location>
</feature>
<dbReference type="PANTHER" id="PTHR34984:SF1">
    <property type="entry name" value="CARBON STORAGE REGULATOR"/>
    <property type="match status" value="1"/>
</dbReference>
<name>A0A4P7C0Z4_9GAMM</name>
<keyword evidence="5" id="KW-0678">Repressor</keyword>
<sequence length="75" mass="8321">MLVLTRRSLESIVIGQDIQLTVLEIHGGQVRIGIKAPKTTPIVREEAKSKHPKNRSHSPVAGAIHSPRPLKRSRE</sequence>
<comment type="similarity">
    <text evidence="5">Belongs to the CsrA/RsmA family.</text>
</comment>
<dbReference type="GO" id="GO:0006402">
    <property type="term" value="P:mRNA catabolic process"/>
    <property type="evidence" value="ECO:0007669"/>
    <property type="project" value="InterPro"/>
</dbReference>
<evidence type="ECO:0000256" key="3">
    <source>
        <dbReference type="ARBA" id="ARBA00022884"/>
    </source>
</evidence>
<evidence type="ECO:0000256" key="2">
    <source>
        <dbReference type="ARBA" id="ARBA00022845"/>
    </source>
</evidence>